<comment type="caution">
    <text evidence="3">The sequence shown here is derived from an EMBL/GenBank/DDBJ whole genome shotgun (WGS) entry which is preliminary data.</text>
</comment>
<dbReference type="Proteomes" id="UP000253741">
    <property type="component" value="Unassembled WGS sequence"/>
</dbReference>
<evidence type="ECO:0000313" key="4">
    <source>
        <dbReference type="Proteomes" id="UP000253741"/>
    </source>
</evidence>
<keyword evidence="4" id="KW-1185">Reference proteome</keyword>
<dbReference type="AlphaFoldDB" id="A0A370BDX1"/>
<gene>
    <name evidence="3" type="ORF">DVH02_09050</name>
</gene>
<feature type="chain" id="PRO_5039566313" description="Lipoprotein" evidence="2">
    <location>
        <begin position="39"/>
        <end position="327"/>
    </location>
</feature>
<feature type="region of interest" description="Disordered" evidence="1">
    <location>
        <begin position="44"/>
        <end position="69"/>
    </location>
</feature>
<dbReference type="EMBL" id="QQNA01000057">
    <property type="protein sequence ID" value="RDG38444.1"/>
    <property type="molecule type" value="Genomic_DNA"/>
</dbReference>
<accession>A0A370BDX1</accession>
<evidence type="ECO:0000256" key="1">
    <source>
        <dbReference type="SAM" id="MobiDB-lite"/>
    </source>
</evidence>
<reference evidence="3 4" key="1">
    <citation type="submission" date="2018-07" db="EMBL/GenBank/DDBJ databases">
        <title>Streptomyces species from bats.</title>
        <authorList>
            <person name="Dunlap C."/>
        </authorList>
    </citation>
    <scope>NUCLEOTIDE SEQUENCE [LARGE SCALE GENOMIC DNA]</scope>
    <source>
        <strain evidence="3 4">AC230</strain>
    </source>
</reference>
<sequence>MGGTRTRGTGTSAGGGRAVAPGATPALALCALLSLALAACGSGDGDGAPDAPTSAVTGAPAPPTVSPAGYRQSLDRALKPVDAAVRAMNRANGGSAPSETFARASDAAGTAADTLLETPAPDDAATAHVRLATALRALSGSLEKAGTAHGRCVAPPRVALASTGGAAGLREASAALSGLGYPVRVALPRTERPQHRRLGNGTLVRDNGRAGLGRLTVDNGTSSDAVVSLTRGRSTAFSAYVRKGGSATVRAVDDGSYTVYVASGADWNPAKRSFTRGCVFQRFDDKAAFRTVAVTGGTQYTVLTYSLAKSLGGNAATSEVPEDGFPS</sequence>
<dbReference type="OrthoDB" id="3680722at2"/>
<evidence type="ECO:0008006" key="5">
    <source>
        <dbReference type="Google" id="ProtNLM"/>
    </source>
</evidence>
<organism evidence="3 4">
    <name type="scientific">Streptomyces corynorhini</name>
    <dbReference type="NCBI Taxonomy" id="2282652"/>
    <lineage>
        <taxon>Bacteria</taxon>
        <taxon>Bacillati</taxon>
        <taxon>Actinomycetota</taxon>
        <taxon>Actinomycetes</taxon>
        <taxon>Kitasatosporales</taxon>
        <taxon>Streptomycetaceae</taxon>
        <taxon>Streptomyces</taxon>
    </lineage>
</organism>
<feature type="signal peptide" evidence="2">
    <location>
        <begin position="1"/>
        <end position="38"/>
    </location>
</feature>
<evidence type="ECO:0000313" key="3">
    <source>
        <dbReference type="EMBL" id="RDG38444.1"/>
    </source>
</evidence>
<dbReference type="RefSeq" id="WP_114623234.1">
    <property type="nucleotide sequence ID" value="NZ_QQNA01000057.1"/>
</dbReference>
<protein>
    <recommendedName>
        <fullName evidence="5">Lipoprotein</fullName>
    </recommendedName>
</protein>
<proteinExistence type="predicted"/>
<evidence type="ECO:0000256" key="2">
    <source>
        <dbReference type="SAM" id="SignalP"/>
    </source>
</evidence>
<name>A0A370BDX1_9ACTN</name>
<keyword evidence="2" id="KW-0732">Signal</keyword>